<organism evidence="2 3">
    <name type="scientific">Rhizobium rhizogenes (strain K84 / ATCC BAA-868)</name>
    <name type="common">Agrobacterium radiobacter</name>
    <dbReference type="NCBI Taxonomy" id="311403"/>
    <lineage>
        <taxon>Bacteria</taxon>
        <taxon>Pseudomonadati</taxon>
        <taxon>Pseudomonadota</taxon>
        <taxon>Alphaproteobacteria</taxon>
        <taxon>Hyphomicrobiales</taxon>
        <taxon>Rhizobiaceae</taxon>
        <taxon>Rhizobium/Agrobacterium group</taxon>
        <taxon>Rhizobium</taxon>
    </lineage>
</organism>
<dbReference type="STRING" id="311403.Arad_3197"/>
<gene>
    <name evidence="2" type="ordered locus">Arad_3197</name>
</gene>
<feature type="domain" description="MaoC-like" evidence="1">
    <location>
        <begin position="21"/>
        <end position="116"/>
    </location>
</feature>
<evidence type="ECO:0000313" key="2">
    <source>
        <dbReference type="EMBL" id="ACM27206.1"/>
    </source>
</evidence>
<sequence length="157" mass="17403">MTDMAKLTYEDFQPGQMFPLGPKHVTAEEIIEFASEFDPQPMHLDEAAGRASILGGLAASGWHTSAMFMRMMCDSYLLNTESEGAPGIDFMDWKKPVLAGDTLSGRSIVLESRAMRSRPGIGIVKFRHEVKNQHDELVCLGENATMIRMRSPVEVSP</sequence>
<dbReference type="EMBL" id="CP000628">
    <property type="protein sequence ID" value="ACM27206.1"/>
    <property type="molecule type" value="Genomic_DNA"/>
</dbReference>
<dbReference type="Pfam" id="PF01575">
    <property type="entry name" value="MaoC_dehydratas"/>
    <property type="match status" value="1"/>
</dbReference>
<evidence type="ECO:0000259" key="1">
    <source>
        <dbReference type="Pfam" id="PF01575"/>
    </source>
</evidence>
<accession>B9J799</accession>
<dbReference type="SUPFAM" id="SSF54637">
    <property type="entry name" value="Thioesterase/thiol ester dehydrase-isomerase"/>
    <property type="match status" value="1"/>
</dbReference>
<dbReference type="PANTHER" id="PTHR43664">
    <property type="entry name" value="MONOAMINE OXIDASE-RELATED"/>
    <property type="match status" value="1"/>
</dbReference>
<dbReference type="Proteomes" id="UP000001600">
    <property type="component" value="Chromosome 1"/>
</dbReference>
<dbReference type="InterPro" id="IPR002539">
    <property type="entry name" value="MaoC-like_dom"/>
</dbReference>
<dbReference type="PANTHER" id="PTHR43664:SF1">
    <property type="entry name" value="BETA-METHYLMALYL-COA DEHYDRATASE"/>
    <property type="match status" value="1"/>
</dbReference>
<proteinExistence type="predicted"/>
<dbReference type="eggNOG" id="COG2030">
    <property type="taxonomic scope" value="Bacteria"/>
</dbReference>
<protein>
    <submittedName>
        <fullName evidence="2">Enoyl-CoA hydratase protein</fullName>
    </submittedName>
</protein>
<dbReference type="HOGENOM" id="CLU_094876_1_0_5"/>
<dbReference type="InterPro" id="IPR029069">
    <property type="entry name" value="HotDog_dom_sf"/>
</dbReference>
<dbReference type="AlphaFoldDB" id="B9J799"/>
<dbReference type="Gene3D" id="3.10.129.10">
    <property type="entry name" value="Hotdog Thioesterase"/>
    <property type="match status" value="1"/>
</dbReference>
<name>B9J799_RHIR8</name>
<dbReference type="CDD" id="cd03454">
    <property type="entry name" value="YdeM"/>
    <property type="match status" value="1"/>
</dbReference>
<dbReference type="InterPro" id="IPR052342">
    <property type="entry name" value="MCH/BMMD"/>
</dbReference>
<evidence type="ECO:0000313" key="3">
    <source>
        <dbReference type="Proteomes" id="UP000001600"/>
    </source>
</evidence>
<reference evidence="2 3" key="1">
    <citation type="journal article" date="2009" name="J. Bacteriol.">
        <title>Genome sequences of three Agrobacterium biovars help elucidate the evolution of multichromosome genomes in bacteria.</title>
        <authorList>
            <person name="Slater S.C."/>
            <person name="Goldman B.S."/>
            <person name="Goodner B."/>
            <person name="Setubal J.C."/>
            <person name="Farrand S.K."/>
            <person name="Nester E.W."/>
            <person name="Burr T.J."/>
            <person name="Banta L."/>
            <person name="Dickerman A.W."/>
            <person name="Paulsen I."/>
            <person name="Otten L."/>
            <person name="Suen G."/>
            <person name="Welch R."/>
            <person name="Almeida N.F."/>
            <person name="Arnold F."/>
            <person name="Burton O.T."/>
            <person name="Du Z."/>
            <person name="Ewing A."/>
            <person name="Godsy E."/>
            <person name="Heisel S."/>
            <person name="Houmiel K.L."/>
            <person name="Jhaveri J."/>
            <person name="Lu J."/>
            <person name="Miller N.M."/>
            <person name="Norton S."/>
            <person name="Chen Q."/>
            <person name="Phoolcharoen W."/>
            <person name="Ohlin V."/>
            <person name="Ondrusek D."/>
            <person name="Pride N."/>
            <person name="Stricklin S.L."/>
            <person name="Sun J."/>
            <person name="Wheeler C."/>
            <person name="Wilson L."/>
            <person name="Zhu H."/>
            <person name="Wood D.W."/>
        </authorList>
    </citation>
    <scope>NUCLEOTIDE SEQUENCE [LARGE SCALE GENOMIC DNA]</scope>
    <source>
        <strain evidence="3">K84 / ATCC BAA-868</strain>
    </source>
</reference>
<dbReference type="KEGG" id="ara:Arad_3197"/>